<protein>
    <recommendedName>
        <fullName evidence="3">Metallo-beta-lactamase domain-containing protein 1</fullName>
    </recommendedName>
    <alternativeName>
        <fullName evidence="4">Endoribonuclease MBLAC1</fullName>
    </alternativeName>
</protein>
<dbReference type="Proteomes" id="UP000605201">
    <property type="component" value="Unassembled WGS sequence"/>
</dbReference>
<comment type="subunit">
    <text evidence="2">Homodimer.</text>
</comment>
<evidence type="ECO:0000256" key="3">
    <source>
        <dbReference type="ARBA" id="ARBA00014856"/>
    </source>
</evidence>
<evidence type="ECO:0000256" key="1">
    <source>
        <dbReference type="ARBA" id="ARBA00004514"/>
    </source>
</evidence>
<organism evidence="8 9">
    <name type="scientific">Candidatus Desulfatibia vada</name>
    <dbReference type="NCBI Taxonomy" id="2841696"/>
    <lineage>
        <taxon>Bacteria</taxon>
        <taxon>Pseudomonadati</taxon>
        <taxon>Thermodesulfobacteriota</taxon>
        <taxon>Desulfobacteria</taxon>
        <taxon>Desulfobacterales</taxon>
        <taxon>Desulfobacterales incertae sedis</taxon>
        <taxon>Candidatus Desulfatibia</taxon>
    </lineage>
</organism>
<dbReference type="SMART" id="SM00849">
    <property type="entry name" value="Lactamase_B"/>
    <property type="match status" value="1"/>
</dbReference>
<accession>A0A8J6TKR3</accession>
<evidence type="ECO:0000256" key="4">
    <source>
        <dbReference type="ARBA" id="ARBA00032988"/>
    </source>
</evidence>
<name>A0A8J6TKR3_9BACT</name>
<dbReference type="Gene3D" id="3.60.15.10">
    <property type="entry name" value="Ribonuclease Z/Hydroxyacylglutathione hydrolase-like"/>
    <property type="match status" value="1"/>
</dbReference>
<gene>
    <name evidence="8" type="ORF">H8D96_01780</name>
</gene>
<dbReference type="InterPro" id="IPR039344">
    <property type="entry name" value="MBLAC1"/>
</dbReference>
<feature type="domain" description="Metallo-beta-lactamase" evidence="7">
    <location>
        <begin position="24"/>
        <end position="215"/>
    </location>
</feature>
<dbReference type="EMBL" id="JACNIG010000063">
    <property type="protein sequence ID" value="MBC8430626.1"/>
    <property type="molecule type" value="Genomic_DNA"/>
</dbReference>
<comment type="caution">
    <text evidence="8">The sequence shown here is derived from an EMBL/GenBank/DDBJ whole genome shotgun (WGS) entry which is preliminary data.</text>
</comment>
<evidence type="ECO:0000259" key="7">
    <source>
        <dbReference type="SMART" id="SM00849"/>
    </source>
</evidence>
<dbReference type="AlphaFoldDB" id="A0A8J6TKR3"/>
<comment type="function">
    <text evidence="6">Endoribonuclease that catalyzes the hydrolysis of histone-coding pre-mRNA 3'-end. Involved in histone pre-mRNA processing during the S-phase of the cell cycle, which is required for entering/progressing through S-phase. Cleaves histone pre-mRNA at a major and a minor cleavage site after the 5'-ACCCA-3' and the 5'-ACCCACA-3' sequence, respectively, and located downstream of the stem-loop. May require the presence of the HDE element located at the histone pre-RNA 3'-end to avoid non-specific cleavage.</text>
</comment>
<evidence type="ECO:0000313" key="9">
    <source>
        <dbReference type="Proteomes" id="UP000605201"/>
    </source>
</evidence>
<dbReference type="Pfam" id="PF00753">
    <property type="entry name" value="Lactamase_B"/>
    <property type="match status" value="1"/>
</dbReference>
<reference evidence="8 9" key="1">
    <citation type="submission" date="2020-08" db="EMBL/GenBank/DDBJ databases">
        <title>Bridging the membrane lipid divide: bacteria of the FCB group superphylum have the potential to synthesize archaeal ether lipids.</title>
        <authorList>
            <person name="Villanueva L."/>
            <person name="Von Meijenfeldt F.A.B."/>
            <person name="Westbye A.B."/>
            <person name="Yadav S."/>
            <person name="Hopmans E.C."/>
            <person name="Dutilh B.E."/>
            <person name="Sinninghe Damste J.S."/>
        </authorList>
    </citation>
    <scope>NUCLEOTIDE SEQUENCE [LARGE SCALE GENOMIC DNA]</scope>
    <source>
        <strain evidence="8">NIOZ-UU17</strain>
    </source>
</reference>
<sequence length="221" mass="24768">MLQLKIVQDGTFEMTPGKGVIENRPTCSLIESKGCDVLGNCNMLIDLDHPINDSSDLVNALACLGVTPQQIKVVILTHLHPDHIGHKDLFPNAVFVYHKDERLSFYFKKNQTCELAGDVICELSNGGLSQCVDYVPDLRRLGNRIYIRHCPGHTQGSLAIFACIDGLVHAFVGGIFLNRKYYERWQAPGMSWKQEKIYEHMTFVKENADVIVPGHGAPFMI</sequence>
<dbReference type="GO" id="GO:0005829">
    <property type="term" value="C:cytosol"/>
    <property type="evidence" value="ECO:0007669"/>
    <property type="project" value="UniProtKB-SubCell"/>
</dbReference>
<proteinExistence type="predicted"/>
<dbReference type="InterPro" id="IPR001279">
    <property type="entry name" value="Metallo-B-lactamas"/>
</dbReference>
<evidence type="ECO:0000256" key="5">
    <source>
        <dbReference type="ARBA" id="ARBA00044690"/>
    </source>
</evidence>
<evidence type="ECO:0000313" key="8">
    <source>
        <dbReference type="EMBL" id="MBC8430626.1"/>
    </source>
</evidence>
<evidence type="ECO:0000256" key="2">
    <source>
        <dbReference type="ARBA" id="ARBA00011738"/>
    </source>
</evidence>
<comment type="catalytic activity">
    <reaction evidence="5">
        <text>a ribonucleotidyl-ribonucleotide-RNA + H2O = a 3'-end ribonucleotide-RNA + a 5'-end 5'-phospho-ribonucleoside-RNA + H(+)</text>
        <dbReference type="Rhea" id="RHEA:68096"/>
        <dbReference type="Rhea" id="RHEA-COMP:15179"/>
        <dbReference type="Rhea" id="RHEA-COMP:17355"/>
        <dbReference type="Rhea" id="RHEA-COMP:17428"/>
        <dbReference type="ChEBI" id="CHEBI:15377"/>
        <dbReference type="ChEBI" id="CHEBI:15378"/>
        <dbReference type="ChEBI" id="CHEBI:74896"/>
        <dbReference type="ChEBI" id="CHEBI:138282"/>
        <dbReference type="ChEBI" id="CHEBI:173118"/>
    </reaction>
    <physiologicalReaction direction="left-to-right" evidence="5">
        <dbReference type="Rhea" id="RHEA:68097"/>
    </physiologicalReaction>
</comment>
<dbReference type="PANTHER" id="PTHR23200">
    <property type="entry name" value="METALLO-BETA-LACTAMASE DOMAIN-CONTAINING PROTEIN 1"/>
    <property type="match status" value="1"/>
</dbReference>
<dbReference type="InterPro" id="IPR036866">
    <property type="entry name" value="RibonucZ/Hydroxyglut_hydro"/>
</dbReference>
<evidence type="ECO:0000256" key="6">
    <source>
        <dbReference type="ARBA" id="ARBA00045869"/>
    </source>
</evidence>
<dbReference type="PANTHER" id="PTHR23200:SF48">
    <property type="entry name" value="METALLO-BETA-LACTAMASE DOMAIN-CONTAINING PROTEIN 1"/>
    <property type="match status" value="1"/>
</dbReference>
<comment type="subcellular location">
    <subcellularLocation>
        <location evidence="1">Cytoplasm</location>
        <location evidence="1">Cytosol</location>
    </subcellularLocation>
</comment>
<dbReference type="SUPFAM" id="SSF56281">
    <property type="entry name" value="Metallo-hydrolase/oxidoreductase"/>
    <property type="match status" value="1"/>
</dbReference>